<feature type="compositionally biased region" description="Basic and acidic residues" evidence="1">
    <location>
        <begin position="13"/>
        <end position="51"/>
    </location>
</feature>
<gene>
    <name evidence="2" type="ORF">NDU88_003217</name>
</gene>
<comment type="caution">
    <text evidence="2">The sequence shown here is derived from an EMBL/GenBank/DDBJ whole genome shotgun (WGS) entry which is preliminary data.</text>
</comment>
<reference evidence="2" key="1">
    <citation type="journal article" date="2022" name="bioRxiv">
        <title>Sequencing and chromosome-scale assembly of the giantPleurodeles waltlgenome.</title>
        <authorList>
            <person name="Brown T."/>
            <person name="Elewa A."/>
            <person name="Iarovenko S."/>
            <person name="Subramanian E."/>
            <person name="Araus A.J."/>
            <person name="Petzold A."/>
            <person name="Susuki M."/>
            <person name="Suzuki K.-i.T."/>
            <person name="Hayashi T."/>
            <person name="Toyoda A."/>
            <person name="Oliveira C."/>
            <person name="Osipova E."/>
            <person name="Leigh N.D."/>
            <person name="Simon A."/>
            <person name="Yun M.H."/>
        </authorList>
    </citation>
    <scope>NUCLEOTIDE SEQUENCE</scope>
    <source>
        <strain evidence="2">20211129_DDA</strain>
        <tissue evidence="2">Liver</tissue>
    </source>
</reference>
<feature type="compositionally biased region" description="Basic and acidic residues" evidence="1">
    <location>
        <begin position="65"/>
        <end position="97"/>
    </location>
</feature>
<sequence length="138" mass="15417">MQQEGCRRGAQSEGKKDSGGAERGKRGERKAEDRGTGEEVKKEAGRERGEEEERAEEEQNTQQEGCRRGAESEGKKDSGGAERGRRGERKAEDRGTGEEDSLFILLSKFCDGDLVPWARLNNCLHALDQRYQITPLAY</sequence>
<evidence type="ECO:0000256" key="1">
    <source>
        <dbReference type="SAM" id="MobiDB-lite"/>
    </source>
</evidence>
<name>A0AAV7NP38_PLEWA</name>
<dbReference type="AlphaFoldDB" id="A0AAV7NP38"/>
<dbReference type="EMBL" id="JANPWB010000012">
    <property type="protein sequence ID" value="KAJ1114988.1"/>
    <property type="molecule type" value="Genomic_DNA"/>
</dbReference>
<dbReference type="Proteomes" id="UP001066276">
    <property type="component" value="Chromosome 8"/>
</dbReference>
<feature type="region of interest" description="Disordered" evidence="1">
    <location>
        <begin position="1"/>
        <end position="98"/>
    </location>
</feature>
<keyword evidence="3" id="KW-1185">Reference proteome</keyword>
<accession>A0AAV7NP38</accession>
<evidence type="ECO:0000313" key="2">
    <source>
        <dbReference type="EMBL" id="KAJ1114988.1"/>
    </source>
</evidence>
<proteinExistence type="predicted"/>
<organism evidence="2 3">
    <name type="scientific">Pleurodeles waltl</name>
    <name type="common">Iberian ribbed newt</name>
    <dbReference type="NCBI Taxonomy" id="8319"/>
    <lineage>
        <taxon>Eukaryota</taxon>
        <taxon>Metazoa</taxon>
        <taxon>Chordata</taxon>
        <taxon>Craniata</taxon>
        <taxon>Vertebrata</taxon>
        <taxon>Euteleostomi</taxon>
        <taxon>Amphibia</taxon>
        <taxon>Batrachia</taxon>
        <taxon>Caudata</taxon>
        <taxon>Salamandroidea</taxon>
        <taxon>Salamandridae</taxon>
        <taxon>Pleurodelinae</taxon>
        <taxon>Pleurodeles</taxon>
    </lineage>
</organism>
<protein>
    <submittedName>
        <fullName evidence="2">Uncharacterized protein</fullName>
    </submittedName>
</protein>
<evidence type="ECO:0000313" key="3">
    <source>
        <dbReference type="Proteomes" id="UP001066276"/>
    </source>
</evidence>